<dbReference type="InterPro" id="IPR036322">
    <property type="entry name" value="WD40_repeat_dom_sf"/>
</dbReference>
<evidence type="ECO:0000256" key="3">
    <source>
        <dbReference type="ARBA" id="ARBA00022737"/>
    </source>
</evidence>
<dbReference type="SMART" id="SM00320">
    <property type="entry name" value="WD40"/>
    <property type="match status" value="5"/>
</dbReference>
<dbReference type="EMBL" id="QUSZ01003415">
    <property type="protein sequence ID" value="RHY18526.1"/>
    <property type="molecule type" value="Genomic_DNA"/>
</dbReference>
<comment type="subcellular location">
    <subcellularLocation>
        <location evidence="1">Nucleus</location>
        <location evidence="1">Nucleolus</location>
    </subcellularLocation>
</comment>
<dbReference type="GO" id="GO:0045943">
    <property type="term" value="P:positive regulation of transcription by RNA polymerase I"/>
    <property type="evidence" value="ECO:0007669"/>
    <property type="project" value="TreeGrafter"/>
</dbReference>
<feature type="coiled-coil region" evidence="5">
    <location>
        <begin position="31"/>
        <end position="58"/>
    </location>
</feature>
<protein>
    <submittedName>
        <fullName evidence="6">Uncharacterized protein</fullName>
    </submittedName>
</protein>
<dbReference type="GO" id="GO:0006364">
    <property type="term" value="P:rRNA processing"/>
    <property type="evidence" value="ECO:0007669"/>
    <property type="project" value="TreeGrafter"/>
</dbReference>
<comment type="caution">
    <text evidence="6">The sequence shown here is derived from an EMBL/GenBank/DDBJ whole genome shotgun (WGS) entry which is preliminary data.</text>
</comment>
<dbReference type="InterPro" id="IPR015943">
    <property type="entry name" value="WD40/YVTN_repeat-like_dom_sf"/>
</dbReference>
<keyword evidence="4" id="KW-0539">Nucleus</keyword>
<dbReference type="SUPFAM" id="SSF50978">
    <property type="entry name" value="WD40 repeat-like"/>
    <property type="match status" value="1"/>
</dbReference>
<proteinExistence type="predicted"/>
<keyword evidence="3" id="KW-0677">Repeat</keyword>
<dbReference type="AlphaFoldDB" id="A0A397BK24"/>
<dbReference type="Proteomes" id="UP000265427">
    <property type="component" value="Unassembled WGS sequence"/>
</dbReference>
<dbReference type="VEuPathDB" id="FungiDB:H257_12157"/>
<sequence>MTTVEVEVVLAQLASLREETDAKIADAAHQIYKLNEENDLLSEANEVLREENIALKAQLAVAIAGAVDAAAVDVVVAGLSLKEDAVPESLLTPGNDAVLPVHEAAVLEQAHVMNILSVSGHFHDQALVASGGADKYVKVHHWQKKVVVAAYDAGAPVLALSFHPAKAHANYLMASGMDGRHHVLRLERDQLHVVQVFHDHTRQGNIRHAWLASGDLLGFATAASDKVAHVYRQTTGETDAVTFEIAKSYYFNGTIEALAVVPPRHASNELVVVAVRDDCYVHYIDTTTLEKTRLNMNVDGIEHVSYTIMDVQTSPSGDYLLVATDANRHFVVKVQSNVVLRNFYGHKAGPYSQPRVAWHASEQFVVSNTEGEGGLVMWSVASEKVVQRVKAHDKLLRDLWYTQLDNGVDMLVTASYDKTLKLWHTVV</sequence>
<organism evidence="6 7">
    <name type="scientific">Aphanomyces astaci</name>
    <name type="common">Crayfish plague agent</name>
    <dbReference type="NCBI Taxonomy" id="112090"/>
    <lineage>
        <taxon>Eukaryota</taxon>
        <taxon>Sar</taxon>
        <taxon>Stramenopiles</taxon>
        <taxon>Oomycota</taxon>
        <taxon>Saprolegniomycetes</taxon>
        <taxon>Saprolegniales</taxon>
        <taxon>Verrucalvaceae</taxon>
        <taxon>Aphanomyces</taxon>
    </lineage>
</organism>
<dbReference type="InterPro" id="IPR001680">
    <property type="entry name" value="WD40_rpt"/>
</dbReference>
<reference evidence="6 7" key="1">
    <citation type="submission" date="2018-08" db="EMBL/GenBank/DDBJ databases">
        <title>Aphanomyces genome sequencing and annotation.</title>
        <authorList>
            <person name="Minardi D."/>
            <person name="Oidtmann B."/>
            <person name="Van Der Giezen M."/>
            <person name="Studholme D.J."/>
        </authorList>
    </citation>
    <scope>NUCLEOTIDE SEQUENCE [LARGE SCALE GENOMIC DNA]</scope>
    <source>
        <strain evidence="6 7">Kv</strain>
    </source>
</reference>
<dbReference type="Pfam" id="PF00400">
    <property type="entry name" value="WD40"/>
    <property type="match status" value="1"/>
</dbReference>
<evidence type="ECO:0000256" key="5">
    <source>
        <dbReference type="SAM" id="Coils"/>
    </source>
</evidence>
<evidence type="ECO:0000256" key="2">
    <source>
        <dbReference type="ARBA" id="ARBA00022574"/>
    </source>
</evidence>
<evidence type="ECO:0000313" key="6">
    <source>
        <dbReference type="EMBL" id="RHY18526.1"/>
    </source>
</evidence>
<keyword evidence="2" id="KW-0853">WD repeat</keyword>
<name>A0A397BK24_APHAT</name>
<evidence type="ECO:0000313" key="7">
    <source>
        <dbReference type="Proteomes" id="UP000265427"/>
    </source>
</evidence>
<gene>
    <name evidence="6" type="ORF">DYB36_003877</name>
</gene>
<evidence type="ECO:0000256" key="4">
    <source>
        <dbReference type="ARBA" id="ARBA00023242"/>
    </source>
</evidence>
<evidence type="ECO:0000256" key="1">
    <source>
        <dbReference type="ARBA" id="ARBA00004604"/>
    </source>
</evidence>
<dbReference type="PANTHER" id="PTHR19924">
    <property type="entry name" value="UTP15 U3 SMALL NUCLEOLAR RNA-ASSOCIATED PROTEIN 15 FAMILY MEMBER"/>
    <property type="match status" value="1"/>
</dbReference>
<keyword evidence="5" id="KW-0175">Coiled coil</keyword>
<accession>A0A397BK24</accession>
<dbReference type="Gene3D" id="2.130.10.10">
    <property type="entry name" value="YVTN repeat-like/Quinoprotein amine dehydrogenase"/>
    <property type="match status" value="2"/>
</dbReference>
<dbReference type="PANTHER" id="PTHR19924:SF26">
    <property type="entry name" value="U3 SMALL NUCLEOLAR RNA-ASSOCIATED PROTEIN 15 HOMOLOG"/>
    <property type="match status" value="1"/>
</dbReference>
<dbReference type="GO" id="GO:0005730">
    <property type="term" value="C:nucleolus"/>
    <property type="evidence" value="ECO:0007669"/>
    <property type="project" value="UniProtKB-SubCell"/>
</dbReference>